<dbReference type="Gene3D" id="2.60.120.200">
    <property type="match status" value="2"/>
</dbReference>
<feature type="domain" description="Laminin G" evidence="8">
    <location>
        <begin position="1413"/>
        <end position="1547"/>
    </location>
</feature>
<feature type="compositionally biased region" description="Low complexity" evidence="6">
    <location>
        <begin position="191"/>
        <end position="214"/>
    </location>
</feature>
<sequence length="1561" mass="159697">MTRARWTRRRILVTVLAVFVPAGVAWAYWTATSAPEGHGGAAATTVNQGATPTATVAGNAVTVGWDARTLASGQAVDGYAITRYDVATQTPQTLLTACTGTIVGTTCTESAVPVGNWVYSVTAVFATNWRGAVSAMSPTATILPPDSTAPVNAVTMTVVAGDAYKSGDTIYYRGADAGSFTLTNAVTDAGSGPASSATATTTGTSTGWTHSPSTVSTPAGGPYVSTPFSWTAGTTTTPGEVVTGRDVAGNTTTTTLSFVDDSTIPSAGTITYTDGYQSGRSVTVTFASSSDSGSGIATGQLQRASALLSNGVCGTYTNFLSLGAANPGSPHVDSLVANSYCYQYRYSVTDRLGNQAVATTTSVAKVDYAGAVNTTTGALSQWRLGDPNTALASDLFTGANGSALLGRTPDVGGAWAHLGGTSTSEMITGNRVRRNGPGYSSDYTTTVMSSANYSVEADFFQKGTLASDAAAVMARANTTNGSYYMARWETDHTWNIVKWSGTSAGWLGTTAVQPDLTVGQTYRVRLEVSGSATTTLKLYVNGVLLLTGTDSSSPFIAAGKAGIVDGNNSGGADKTDLVGIHIDNFMVYTATSRAADSKGSNTGDYFGGVTLGAAGALGGDLNTAAQFDGANDYVQAVGTTGIPVGSSLRSVEMWFKTTSSAQQMLFSYGSLGNTQEFGLWLDTGGTAMTAWGWGTGNDKTFTLPAAVNNGAWHQVVKTYNGTSITLYIDGVALPSQTATRSTVMNAYGFNIGAMVTPSDSNTGRYFTGSLDEVSLYTTALTQATVTNHFALGTSATGDVTGPTGGSVDAGGLVGTGARYSTSTQLSLTLAKGTDPSGVGGAQLLRAAATLASGSCGAFGGYVLVSGGTDPASPKSTTVADQACYSFQYVVYDTTGNATTYTSPDIKVDLTAPTTPSLAFSAFTNTYWSGTGSVYYKSAATSGSFTATATAIDSASGIASYAFPSLGTNWTSTPGALGVTVYSWTGAPAAPGTVNVTATNNAAATSSTSPFTLVDDNTAPSAGTVTYTDGTQSGTTISVAFTTGTDGGSGLGTRLLQRASAPLTGSTCDVTYSGWTTITGGTNPVSSPVVDTVTAGNCYKYQYVVADGVGNQHVAGSASVVKVTPPATAYTDAVNATSGLLNYYRLADSAGGTGAGTVVASDVMSGSNGTLLTARAPDVGGAWAYLSGGTANTIQVDTGRAHHTGTGYAIDYVTATPPSPNYSVQTDLVNKTATESGDRVGVIGRLDTAAKSYYMARWEQEDTSWNIMKVTNESPEYLSYVASQGALTVGATYVLRLEISGNTSTNLKLYVNNVLKVEHTDTTSPFKNAGKAGIMDGDYGSSLWKTTVGAQFDNFLVTSMATSTFVADSKDLTNTGDHLNGVTLGQTGALTEVNNAVLYDGVNDYSTVSRTISGNMSIEFWFKSTQGRGTTGHWPQYAGLVDTTVTGTVPDFGISLSSSGHIKAGVGNPDTTITSVVGGYNDGLWHHVVFTRATTGGAFKLYVDGGTAVSGAGNTAALTANAVINFGRIAAGTNYYQGHLDEVAIYNSVLSAATVTAHYNAR</sequence>
<reference evidence="10 11" key="1">
    <citation type="submission" date="2019-08" db="EMBL/GenBank/DDBJ databases">
        <title>Lentzea from Indian Himalayas.</title>
        <authorList>
            <person name="Mandal S."/>
            <person name="Mallick Gupta A."/>
            <person name="Maiti P.K."/>
            <person name="Sarkar J."/>
            <person name="Mandal S."/>
        </authorList>
    </citation>
    <scope>NUCLEOTIDE SEQUENCE [LARGE SCALE GENOMIC DNA]</scope>
    <source>
        <strain evidence="10 11">PSKA42</strain>
    </source>
</reference>
<feature type="signal peptide" evidence="7">
    <location>
        <begin position="1"/>
        <end position="27"/>
    </location>
</feature>
<feature type="region of interest" description="Disordered" evidence="6">
    <location>
        <begin position="191"/>
        <end position="220"/>
    </location>
</feature>
<keyword evidence="11" id="KW-1185">Reference proteome</keyword>
<keyword evidence="4" id="KW-0106">Calcium</keyword>
<evidence type="ECO:0000256" key="4">
    <source>
        <dbReference type="ARBA" id="ARBA00022837"/>
    </source>
</evidence>
<dbReference type="SMART" id="SM00282">
    <property type="entry name" value="LamG"/>
    <property type="match status" value="2"/>
</dbReference>
<evidence type="ECO:0000256" key="1">
    <source>
        <dbReference type="ARBA" id="ARBA00001913"/>
    </source>
</evidence>
<dbReference type="Proteomes" id="UP001515943">
    <property type="component" value="Unassembled WGS sequence"/>
</dbReference>
<dbReference type="Pfam" id="PF13385">
    <property type="entry name" value="Laminin_G_3"/>
    <property type="match status" value="2"/>
</dbReference>
<keyword evidence="5" id="KW-1015">Disulfide bond</keyword>
<feature type="domain" description="Laminin G" evidence="8">
    <location>
        <begin position="647"/>
        <end position="778"/>
    </location>
</feature>
<evidence type="ECO:0000256" key="7">
    <source>
        <dbReference type="SAM" id="SignalP"/>
    </source>
</evidence>
<evidence type="ECO:0000256" key="2">
    <source>
        <dbReference type="ARBA" id="ARBA00022723"/>
    </source>
</evidence>
<keyword evidence="2" id="KW-0479">Metal-binding</keyword>
<dbReference type="PANTHER" id="PTHR19277:SF125">
    <property type="entry name" value="B6"/>
    <property type="match status" value="1"/>
</dbReference>
<gene>
    <name evidence="10" type="ORF">FXN61_28120</name>
</gene>
<proteinExistence type="predicted"/>
<comment type="caution">
    <text evidence="10">The sequence shown here is derived from an EMBL/GenBank/DDBJ whole genome shotgun (WGS) entry which is preliminary data.</text>
</comment>
<evidence type="ECO:0000313" key="11">
    <source>
        <dbReference type="Proteomes" id="UP001515943"/>
    </source>
</evidence>
<organism evidence="10 11">
    <name type="scientific">Lentzea indica</name>
    <dbReference type="NCBI Taxonomy" id="2604800"/>
    <lineage>
        <taxon>Bacteria</taxon>
        <taxon>Bacillati</taxon>
        <taxon>Actinomycetota</taxon>
        <taxon>Actinomycetes</taxon>
        <taxon>Pseudonocardiales</taxon>
        <taxon>Pseudonocardiaceae</taxon>
        <taxon>Lentzea</taxon>
    </lineage>
</organism>
<feature type="chain" id="PRO_5047544134" evidence="7">
    <location>
        <begin position="28"/>
        <end position="1561"/>
    </location>
</feature>
<dbReference type="Gene3D" id="2.60.120.560">
    <property type="entry name" value="Exo-inulinase, domain 1"/>
    <property type="match status" value="2"/>
</dbReference>
<evidence type="ECO:0000256" key="5">
    <source>
        <dbReference type="ARBA" id="ARBA00023157"/>
    </source>
</evidence>
<dbReference type="InterPro" id="IPR051360">
    <property type="entry name" value="Neuronal_Pentraxin_Related"/>
</dbReference>
<name>A0ABX1FPK1_9PSEU</name>
<protein>
    <submittedName>
        <fullName evidence="10">LamG domain-containing protein</fullName>
    </submittedName>
</protein>
<dbReference type="PANTHER" id="PTHR19277">
    <property type="entry name" value="PENTRAXIN"/>
    <property type="match status" value="1"/>
</dbReference>
<accession>A0ABX1FPK1</accession>
<dbReference type="InterPro" id="IPR006558">
    <property type="entry name" value="LamG-like"/>
</dbReference>
<dbReference type="InterPro" id="IPR001791">
    <property type="entry name" value="Laminin_G"/>
</dbReference>
<evidence type="ECO:0000313" key="10">
    <source>
        <dbReference type="EMBL" id="NKE60448.1"/>
    </source>
</evidence>
<evidence type="ECO:0000256" key="6">
    <source>
        <dbReference type="SAM" id="MobiDB-lite"/>
    </source>
</evidence>
<dbReference type="InterPro" id="IPR013320">
    <property type="entry name" value="ConA-like_dom_sf"/>
</dbReference>
<dbReference type="SUPFAM" id="SSF49899">
    <property type="entry name" value="Concanavalin A-like lectins/glucanases"/>
    <property type="match status" value="2"/>
</dbReference>
<evidence type="ECO:0000259" key="9">
    <source>
        <dbReference type="SMART" id="SM00560"/>
    </source>
</evidence>
<dbReference type="RefSeq" id="WP_167977109.1">
    <property type="nucleotide sequence ID" value="NZ_VSRL01000123.1"/>
</dbReference>
<dbReference type="CDD" id="cd00110">
    <property type="entry name" value="LamG"/>
    <property type="match status" value="1"/>
</dbReference>
<keyword evidence="3 7" id="KW-0732">Signal</keyword>
<feature type="domain" description="LamG-like jellyroll fold" evidence="9">
    <location>
        <begin position="1413"/>
        <end position="1552"/>
    </location>
</feature>
<dbReference type="EMBL" id="VSRL01000123">
    <property type="protein sequence ID" value="NKE60448.1"/>
    <property type="molecule type" value="Genomic_DNA"/>
</dbReference>
<comment type="cofactor">
    <cofactor evidence="1">
        <name>Ca(2+)</name>
        <dbReference type="ChEBI" id="CHEBI:29108"/>
    </cofactor>
</comment>
<evidence type="ECO:0000259" key="8">
    <source>
        <dbReference type="SMART" id="SM00282"/>
    </source>
</evidence>
<evidence type="ECO:0000256" key="3">
    <source>
        <dbReference type="ARBA" id="ARBA00022729"/>
    </source>
</evidence>
<dbReference type="SMART" id="SM00560">
    <property type="entry name" value="LamGL"/>
    <property type="match status" value="2"/>
</dbReference>
<feature type="domain" description="LamG-like jellyroll fold" evidence="9">
    <location>
        <begin position="650"/>
        <end position="783"/>
    </location>
</feature>